<evidence type="ECO:0000256" key="2">
    <source>
        <dbReference type="SAM" id="Phobius"/>
    </source>
</evidence>
<organism evidence="3 4">
    <name type="scientific">Candidatus Liberibacter africanus PTSAPSY</name>
    <dbReference type="NCBI Taxonomy" id="1277257"/>
    <lineage>
        <taxon>Bacteria</taxon>
        <taxon>Pseudomonadati</taxon>
        <taxon>Pseudomonadota</taxon>
        <taxon>Alphaproteobacteria</taxon>
        <taxon>Hyphomicrobiales</taxon>
        <taxon>Rhizobiaceae</taxon>
        <taxon>Liberibacter</taxon>
    </lineage>
</organism>
<dbReference type="STRING" id="1277257.G293_01700"/>
<reference evidence="3 4" key="1">
    <citation type="journal article" date="2015" name="Genome Announc.">
        <title>Complete Genome Sequence of 'Candidatus Liberibacter africanus,' a Bacterium Associated with Citrus Huanglongbing.</title>
        <authorList>
            <person name="Lin H."/>
            <person name="Pietersen G."/>
            <person name="Han C."/>
            <person name="Read D.A."/>
            <person name="Lou B."/>
            <person name="Gupta G."/>
            <person name="Civerolo E.L."/>
        </authorList>
    </citation>
    <scope>NUCLEOTIDE SEQUENCE [LARGE SCALE GENOMIC DNA]</scope>
    <source>
        <strain evidence="3 4">PTSAPSY</strain>
    </source>
</reference>
<protein>
    <submittedName>
        <fullName evidence="3">Uncharacterized protein</fullName>
    </submittedName>
</protein>
<dbReference type="Proteomes" id="UP000035503">
    <property type="component" value="Chromosome"/>
</dbReference>
<feature type="region of interest" description="Disordered" evidence="1">
    <location>
        <begin position="53"/>
        <end position="75"/>
    </location>
</feature>
<dbReference type="AlphaFoldDB" id="A0A0G3I8C8"/>
<keyword evidence="4" id="KW-1185">Reference proteome</keyword>
<keyword evidence="2" id="KW-1133">Transmembrane helix</keyword>
<name>A0A0G3I8C8_LIBAF</name>
<evidence type="ECO:0000313" key="4">
    <source>
        <dbReference type="Proteomes" id="UP000035503"/>
    </source>
</evidence>
<keyword evidence="2" id="KW-0812">Transmembrane</keyword>
<keyword evidence="2" id="KW-0472">Membrane</keyword>
<accession>A0A0G3I8C8</accession>
<feature type="transmembrane region" description="Helical" evidence="2">
    <location>
        <begin position="25"/>
        <end position="47"/>
    </location>
</feature>
<dbReference type="KEGG" id="lau:G293_01700"/>
<sequence length="75" mass="8600">MLIGKIESKVYPKIFKYAIKCSINYLWMAIMFSNLLKYGVLFTYITLSATYNSCGRKSDPTPPADKRSPDKIVQK</sequence>
<proteinExistence type="predicted"/>
<dbReference type="EMBL" id="CP004021">
    <property type="protein sequence ID" value="AKK19972.1"/>
    <property type="molecule type" value="Genomic_DNA"/>
</dbReference>
<feature type="compositionally biased region" description="Basic and acidic residues" evidence="1">
    <location>
        <begin position="56"/>
        <end position="75"/>
    </location>
</feature>
<evidence type="ECO:0000313" key="3">
    <source>
        <dbReference type="EMBL" id="AKK19972.1"/>
    </source>
</evidence>
<gene>
    <name evidence="3" type="ORF">G293_01700</name>
</gene>
<dbReference type="PATRIC" id="fig|1277257.4.peg.370"/>
<evidence type="ECO:0000256" key="1">
    <source>
        <dbReference type="SAM" id="MobiDB-lite"/>
    </source>
</evidence>